<dbReference type="CDD" id="cd00200">
    <property type="entry name" value="WD40"/>
    <property type="match status" value="1"/>
</dbReference>
<dbReference type="GO" id="GO:0006367">
    <property type="term" value="P:transcription initiation at RNA polymerase II promoter"/>
    <property type="evidence" value="ECO:0007669"/>
    <property type="project" value="TreeGrafter"/>
</dbReference>
<name>A0AAV6URP0_9ARAC</name>
<dbReference type="InterPro" id="IPR019775">
    <property type="entry name" value="WD40_repeat_CS"/>
</dbReference>
<dbReference type="PROSITE" id="PS50082">
    <property type="entry name" value="WD_REPEATS_2"/>
    <property type="match status" value="4"/>
</dbReference>
<dbReference type="EMBL" id="JAFNEN010000307">
    <property type="protein sequence ID" value="KAG8186275.1"/>
    <property type="molecule type" value="Genomic_DNA"/>
</dbReference>
<dbReference type="InterPro" id="IPR015943">
    <property type="entry name" value="WD40/YVTN_repeat-like_dom_sf"/>
</dbReference>
<dbReference type="GO" id="GO:0016251">
    <property type="term" value="F:RNA polymerase II general transcription initiation factor activity"/>
    <property type="evidence" value="ECO:0007669"/>
    <property type="project" value="TreeGrafter"/>
</dbReference>
<feature type="repeat" description="WD" evidence="3">
    <location>
        <begin position="98"/>
        <end position="139"/>
    </location>
</feature>
<dbReference type="PANTHER" id="PTHR19879">
    <property type="entry name" value="TRANSCRIPTION INITIATION FACTOR TFIID"/>
    <property type="match status" value="1"/>
</dbReference>
<protein>
    <submittedName>
        <fullName evidence="4">Uncharacterized protein</fullName>
    </submittedName>
</protein>
<keyword evidence="1 3" id="KW-0853">WD repeat</keyword>
<dbReference type="InterPro" id="IPR020472">
    <property type="entry name" value="WD40_PAC1"/>
</dbReference>
<dbReference type="SUPFAM" id="SSF50978">
    <property type="entry name" value="WD40 repeat-like"/>
    <property type="match status" value="1"/>
</dbReference>
<dbReference type="PANTHER" id="PTHR19879:SF7">
    <property type="entry name" value="PROTEASOMAL ATPASE-ASSOCIATED FACTOR 1"/>
    <property type="match status" value="1"/>
</dbReference>
<evidence type="ECO:0000313" key="5">
    <source>
        <dbReference type="Proteomes" id="UP000827092"/>
    </source>
</evidence>
<evidence type="ECO:0000256" key="2">
    <source>
        <dbReference type="ARBA" id="ARBA00022737"/>
    </source>
</evidence>
<sequence length="395" mass="44084">METQADSKVEEHSKNTRFLYTINCHDKILCSVDINSKNNLLACGFDNSEIHILHLKPLKAPKETVDESINQNLNNLAESGSNDEADEHNYLYRSNEVLKGHQGPVYGLAFSTPHPLLLSCSKDSSVRAWNTENFNTVAVYGDQDFPVNDVTLSSNGEYFATASLDYAARLWSFERSKPLRIFPCYSMSVDNVKFHSNSKYLATTSNKMIELWAVNDGHSVRSFSGHLSHITCIAFSPNGKHLASADETGCIKIWDIGFGQEITEIKAHEGGILSIAYSRNSAYLSSGGFDKVLKVWDIQHCINKSSTSNEDNLKEAHCPELVDCQPIKSTLHYVSFPKLFKAAPETLPDKFDFDCSGPLFKEPDTPLKKLKPAFDLDLTQDEPQKKGALHPTRSI</sequence>
<dbReference type="SMART" id="SM00320">
    <property type="entry name" value="WD40"/>
    <property type="match status" value="6"/>
</dbReference>
<gene>
    <name evidence="4" type="ORF">JTE90_004619</name>
</gene>
<dbReference type="Gene3D" id="2.130.10.10">
    <property type="entry name" value="YVTN repeat-like/Quinoprotein amine dehydrogenase"/>
    <property type="match status" value="2"/>
</dbReference>
<evidence type="ECO:0000256" key="1">
    <source>
        <dbReference type="ARBA" id="ARBA00022574"/>
    </source>
</evidence>
<keyword evidence="5" id="KW-1185">Reference proteome</keyword>
<organism evidence="4 5">
    <name type="scientific">Oedothorax gibbosus</name>
    <dbReference type="NCBI Taxonomy" id="931172"/>
    <lineage>
        <taxon>Eukaryota</taxon>
        <taxon>Metazoa</taxon>
        <taxon>Ecdysozoa</taxon>
        <taxon>Arthropoda</taxon>
        <taxon>Chelicerata</taxon>
        <taxon>Arachnida</taxon>
        <taxon>Araneae</taxon>
        <taxon>Araneomorphae</taxon>
        <taxon>Entelegynae</taxon>
        <taxon>Araneoidea</taxon>
        <taxon>Linyphiidae</taxon>
        <taxon>Erigoninae</taxon>
        <taxon>Oedothorax</taxon>
    </lineage>
</organism>
<dbReference type="Proteomes" id="UP000827092">
    <property type="component" value="Unassembled WGS sequence"/>
</dbReference>
<dbReference type="PROSITE" id="PS00678">
    <property type="entry name" value="WD_REPEATS_1"/>
    <property type="match status" value="2"/>
</dbReference>
<dbReference type="Pfam" id="PF00400">
    <property type="entry name" value="WD40"/>
    <property type="match status" value="6"/>
</dbReference>
<comment type="caution">
    <text evidence="4">The sequence shown here is derived from an EMBL/GenBank/DDBJ whole genome shotgun (WGS) entry which is preliminary data.</text>
</comment>
<accession>A0AAV6URP0</accession>
<dbReference type="PRINTS" id="PR00320">
    <property type="entry name" value="GPROTEINBRPT"/>
</dbReference>
<proteinExistence type="predicted"/>
<feature type="repeat" description="WD" evidence="3">
    <location>
        <begin position="223"/>
        <end position="264"/>
    </location>
</feature>
<feature type="repeat" description="WD" evidence="3">
    <location>
        <begin position="140"/>
        <end position="181"/>
    </location>
</feature>
<dbReference type="PROSITE" id="PS50294">
    <property type="entry name" value="WD_REPEATS_REGION"/>
    <property type="match status" value="3"/>
</dbReference>
<evidence type="ECO:0000256" key="3">
    <source>
        <dbReference type="PROSITE-ProRule" id="PRU00221"/>
    </source>
</evidence>
<feature type="repeat" description="WD" evidence="3">
    <location>
        <begin position="265"/>
        <end position="299"/>
    </location>
</feature>
<dbReference type="InterPro" id="IPR001680">
    <property type="entry name" value="WD40_rpt"/>
</dbReference>
<keyword evidence="2" id="KW-0677">Repeat</keyword>
<evidence type="ECO:0000313" key="4">
    <source>
        <dbReference type="EMBL" id="KAG8186275.1"/>
    </source>
</evidence>
<dbReference type="GO" id="GO:0005669">
    <property type="term" value="C:transcription factor TFIID complex"/>
    <property type="evidence" value="ECO:0007669"/>
    <property type="project" value="TreeGrafter"/>
</dbReference>
<reference evidence="4 5" key="1">
    <citation type="journal article" date="2022" name="Nat. Ecol. Evol.">
        <title>A masculinizing supergene underlies an exaggerated male reproductive morph in a spider.</title>
        <authorList>
            <person name="Hendrickx F."/>
            <person name="De Corte Z."/>
            <person name="Sonet G."/>
            <person name="Van Belleghem S.M."/>
            <person name="Kostlbacher S."/>
            <person name="Vangestel C."/>
        </authorList>
    </citation>
    <scope>NUCLEOTIDE SEQUENCE [LARGE SCALE GENOMIC DNA]</scope>
    <source>
        <strain evidence="4">W744_W776</strain>
    </source>
</reference>
<dbReference type="InterPro" id="IPR036322">
    <property type="entry name" value="WD40_repeat_dom_sf"/>
</dbReference>
<dbReference type="AlphaFoldDB" id="A0AAV6URP0"/>